<comment type="pathway">
    <text evidence="1">Nucleotide-sugar biosynthesis; GDP-alpha-D-mannose biosynthesis; GDP-alpha-D-mannose from alpha-D-mannose 1-phosphate (GTP route): step 1/1.</text>
</comment>
<comment type="similarity">
    <text evidence="2 9">Belongs to the mannose-6-phosphate isomerase type 2 family.</text>
</comment>
<feature type="domain" description="Mannose-6-phosphate isomerase type II C-terminal" evidence="11">
    <location>
        <begin position="367"/>
        <end position="481"/>
    </location>
</feature>
<evidence type="ECO:0000259" key="10">
    <source>
        <dbReference type="Pfam" id="PF00483"/>
    </source>
</evidence>
<dbReference type="PANTHER" id="PTHR46390:SF1">
    <property type="entry name" value="MANNOSE-1-PHOSPHATE GUANYLYLTRANSFERASE"/>
    <property type="match status" value="1"/>
</dbReference>
<feature type="domain" description="MannoseP isomerase/GMP-like beta-helix" evidence="12">
    <location>
        <begin position="314"/>
        <end position="363"/>
    </location>
</feature>
<dbReference type="SUPFAM" id="SSF53448">
    <property type="entry name" value="Nucleotide-diphospho-sugar transferases"/>
    <property type="match status" value="1"/>
</dbReference>
<dbReference type="InterPro" id="IPR054566">
    <property type="entry name" value="ManC/GMP-like_b-helix"/>
</dbReference>
<dbReference type="GO" id="GO:0004475">
    <property type="term" value="F:mannose-1-phosphate guanylyltransferase (GTP) activity"/>
    <property type="evidence" value="ECO:0007669"/>
    <property type="project" value="UniProtKB-EC"/>
</dbReference>
<evidence type="ECO:0000256" key="2">
    <source>
        <dbReference type="ARBA" id="ARBA00006115"/>
    </source>
</evidence>
<dbReference type="InterPro" id="IPR029044">
    <property type="entry name" value="Nucleotide-diphossugar_trans"/>
</dbReference>
<sequence length="489" mass="53882">MDTKTTIRAVVLSGGSGTRLWPFSREAYPKQFLSFTEGTTLFQDTVSRIVHWQVQDAFEILPPLVVCNEMHRFLVAEQLHQAGVERGLIVLEPAGRNTAPALTLAALLALEEGGDPILVVLPSDHYVADVEGFRQRLRDAVALAAEGGIVTFGIVPTKPETGFGYIRRGAACGNHAFVLGGFTEKPDTLTAEEYLASGEYLWNSGIFILRAGTWLEAIDRHRPDILRACRAACDGSRRDAEFVRVDKASFLKCPSDSIDYAVMEKLAGEAGGTPRGIVLPLDVGWSDLGSWPALAAIRPSDNDGNVMVGDVFAKDTRNSLLYSQSRFLAAVGLSDLVVIETSDAVLVAHKDCAQDVKAITDHLKRTERSEHVYHSRVHRPWGDYESIGFGSRYQVKRLTIKPGASLSLQLHHHRAEHWIVVKGTARVVRGDESFLLTENESTFIPLGVKHRLENPGAIPLEIIEVQSGSYLGEDDIVRFEDRYNRLESS</sequence>
<keyword evidence="6" id="KW-0547">Nucleotide-binding</keyword>
<name>A0ABM9NLX6_9GAMM</name>
<dbReference type="InterPro" id="IPR005835">
    <property type="entry name" value="NTP_transferase_dom"/>
</dbReference>
<keyword evidence="14" id="KW-1185">Reference proteome</keyword>
<dbReference type="Pfam" id="PF00483">
    <property type="entry name" value="NTP_transferase"/>
    <property type="match status" value="1"/>
</dbReference>
<reference evidence="13 14" key="1">
    <citation type="submission" date="2024-04" db="EMBL/GenBank/DDBJ databases">
        <authorList>
            <person name="Cremers G."/>
        </authorList>
    </citation>
    <scope>NUCLEOTIDE SEQUENCE [LARGE SCALE GENOMIC DNA]</scope>
    <source>
        <strain evidence="13">MeCH1-AG</strain>
    </source>
</reference>
<evidence type="ECO:0000256" key="4">
    <source>
        <dbReference type="ARBA" id="ARBA00022679"/>
    </source>
</evidence>
<dbReference type="InterPro" id="IPR001538">
    <property type="entry name" value="Man6P_isomerase-2_C"/>
</dbReference>
<keyword evidence="7" id="KW-0342">GTP-binding</keyword>
<dbReference type="Gene3D" id="2.60.120.10">
    <property type="entry name" value="Jelly Rolls"/>
    <property type="match status" value="1"/>
</dbReference>
<dbReference type="Proteomes" id="UP001497493">
    <property type="component" value="Chromosome"/>
</dbReference>
<evidence type="ECO:0000256" key="9">
    <source>
        <dbReference type="RuleBase" id="RU004190"/>
    </source>
</evidence>
<protein>
    <recommendedName>
        <fullName evidence="3">mannose-1-phosphate guanylyltransferase</fullName>
        <ecNumber evidence="3">2.7.7.13</ecNumber>
    </recommendedName>
</protein>
<dbReference type="InterPro" id="IPR014710">
    <property type="entry name" value="RmlC-like_jellyroll"/>
</dbReference>
<dbReference type="InterPro" id="IPR049577">
    <property type="entry name" value="GMPP_N"/>
</dbReference>
<evidence type="ECO:0000313" key="14">
    <source>
        <dbReference type="Proteomes" id="UP001497493"/>
    </source>
</evidence>
<proteinExistence type="inferred from homology"/>
<comment type="catalytic activity">
    <reaction evidence="8">
        <text>alpha-D-mannose 1-phosphate + GTP + H(+) = GDP-alpha-D-mannose + diphosphate</text>
        <dbReference type="Rhea" id="RHEA:15229"/>
        <dbReference type="ChEBI" id="CHEBI:15378"/>
        <dbReference type="ChEBI" id="CHEBI:33019"/>
        <dbReference type="ChEBI" id="CHEBI:37565"/>
        <dbReference type="ChEBI" id="CHEBI:57527"/>
        <dbReference type="ChEBI" id="CHEBI:58409"/>
        <dbReference type="EC" id="2.7.7.13"/>
    </reaction>
</comment>
<evidence type="ECO:0000313" key="13">
    <source>
        <dbReference type="EMBL" id="CAL1241647.1"/>
    </source>
</evidence>
<dbReference type="EC" id="2.7.7.13" evidence="3"/>
<evidence type="ECO:0000256" key="5">
    <source>
        <dbReference type="ARBA" id="ARBA00022695"/>
    </source>
</evidence>
<evidence type="ECO:0000259" key="11">
    <source>
        <dbReference type="Pfam" id="PF01050"/>
    </source>
</evidence>
<dbReference type="Pfam" id="PF22640">
    <property type="entry name" value="ManC_GMP_beta-helix"/>
    <property type="match status" value="1"/>
</dbReference>
<dbReference type="PANTHER" id="PTHR46390">
    <property type="entry name" value="MANNOSE-1-PHOSPHATE GUANYLYLTRANSFERASE"/>
    <property type="match status" value="1"/>
</dbReference>
<dbReference type="CDD" id="cd02509">
    <property type="entry name" value="GDP-M1P_Guanylyltransferase"/>
    <property type="match status" value="1"/>
</dbReference>
<evidence type="ECO:0000256" key="6">
    <source>
        <dbReference type="ARBA" id="ARBA00022741"/>
    </source>
</evidence>
<dbReference type="EMBL" id="OZ026884">
    <property type="protein sequence ID" value="CAL1241647.1"/>
    <property type="molecule type" value="Genomic_DNA"/>
</dbReference>
<dbReference type="Gene3D" id="3.90.550.10">
    <property type="entry name" value="Spore Coat Polysaccharide Biosynthesis Protein SpsA, Chain A"/>
    <property type="match status" value="1"/>
</dbReference>
<accession>A0ABM9NLX6</accession>
<evidence type="ECO:0000256" key="7">
    <source>
        <dbReference type="ARBA" id="ARBA00023134"/>
    </source>
</evidence>
<organism evidence="13 14">
    <name type="scientific">Candidatus Methylocalor cossyra</name>
    <dbReference type="NCBI Taxonomy" id="3108543"/>
    <lineage>
        <taxon>Bacteria</taxon>
        <taxon>Pseudomonadati</taxon>
        <taxon>Pseudomonadota</taxon>
        <taxon>Gammaproteobacteria</taxon>
        <taxon>Methylococcales</taxon>
        <taxon>Methylococcaceae</taxon>
        <taxon>Candidatus Methylocalor</taxon>
    </lineage>
</organism>
<dbReference type="NCBIfam" id="TIGR01479">
    <property type="entry name" value="GMP_PMI"/>
    <property type="match status" value="1"/>
</dbReference>
<dbReference type="SUPFAM" id="SSF51182">
    <property type="entry name" value="RmlC-like cupins"/>
    <property type="match status" value="1"/>
</dbReference>
<evidence type="ECO:0000256" key="8">
    <source>
        <dbReference type="ARBA" id="ARBA00047343"/>
    </source>
</evidence>
<dbReference type="InterPro" id="IPR051161">
    <property type="entry name" value="Mannose-6P_isomerase_type2"/>
</dbReference>
<keyword evidence="5 13" id="KW-0548">Nucleotidyltransferase</keyword>
<evidence type="ECO:0000256" key="1">
    <source>
        <dbReference type="ARBA" id="ARBA00004823"/>
    </source>
</evidence>
<dbReference type="InterPro" id="IPR011051">
    <property type="entry name" value="RmlC_Cupin_sf"/>
</dbReference>
<dbReference type="InterPro" id="IPR006375">
    <property type="entry name" value="Man1P_GuaTrfase/Man6P_Isoase"/>
</dbReference>
<feature type="domain" description="Nucleotidyl transferase" evidence="10">
    <location>
        <begin position="9"/>
        <end position="299"/>
    </location>
</feature>
<evidence type="ECO:0000256" key="3">
    <source>
        <dbReference type="ARBA" id="ARBA00012387"/>
    </source>
</evidence>
<evidence type="ECO:0000259" key="12">
    <source>
        <dbReference type="Pfam" id="PF22640"/>
    </source>
</evidence>
<dbReference type="RefSeq" id="WP_348758150.1">
    <property type="nucleotide sequence ID" value="NZ_OZ026884.1"/>
</dbReference>
<keyword evidence="4 13" id="KW-0808">Transferase</keyword>
<gene>
    <name evidence="13" type="primary">cpsB</name>
    <name evidence="13" type="ORF">MECH1_V1_2871</name>
</gene>
<dbReference type="CDD" id="cd02213">
    <property type="entry name" value="cupin_PMI_typeII_C"/>
    <property type="match status" value="1"/>
</dbReference>
<dbReference type="Pfam" id="PF01050">
    <property type="entry name" value="MannoseP_isomer"/>
    <property type="match status" value="1"/>
</dbReference>